<feature type="transmembrane region" description="Helical" evidence="1">
    <location>
        <begin position="32"/>
        <end position="53"/>
    </location>
</feature>
<evidence type="ECO:0000313" key="3">
    <source>
        <dbReference type="Proteomes" id="UP001230268"/>
    </source>
</evidence>
<reference evidence="2" key="1">
    <citation type="submission" date="2023-08" db="EMBL/GenBank/DDBJ databases">
        <title>Draft sequence of the Babesia gibsoni genome.</title>
        <authorList>
            <person name="Yamagishi J.Y."/>
            <person name="Xuan X.X."/>
        </authorList>
    </citation>
    <scope>NUCLEOTIDE SEQUENCE</scope>
    <source>
        <strain evidence="2">Azabu</strain>
    </source>
</reference>
<evidence type="ECO:0000313" key="2">
    <source>
        <dbReference type="EMBL" id="KAK1443434.1"/>
    </source>
</evidence>
<sequence>MVTVQAFYLQFDRKTVVDLWEIILTKSFTDPAIFYAISTALFSFLFLLIFTYYRIIEGLTDHPNILKIKQNFQSIAKDRLKKYLLQSAQFYY</sequence>
<keyword evidence="1" id="KW-0812">Transmembrane</keyword>
<dbReference type="AlphaFoldDB" id="A0AAD8PDW0"/>
<evidence type="ECO:0000256" key="1">
    <source>
        <dbReference type="SAM" id="Phobius"/>
    </source>
</evidence>
<name>A0AAD8PDW0_BABGI</name>
<protein>
    <submittedName>
        <fullName evidence="2">Uncharacterized protein</fullName>
    </submittedName>
</protein>
<keyword evidence="1" id="KW-0472">Membrane</keyword>
<dbReference type="Proteomes" id="UP001230268">
    <property type="component" value="Unassembled WGS sequence"/>
</dbReference>
<accession>A0AAD8PDW0</accession>
<keyword evidence="1" id="KW-1133">Transmembrane helix</keyword>
<keyword evidence="3" id="KW-1185">Reference proteome</keyword>
<gene>
    <name evidence="2" type="ORF">BgAZ_203100</name>
</gene>
<comment type="caution">
    <text evidence="2">The sequence shown here is derived from an EMBL/GenBank/DDBJ whole genome shotgun (WGS) entry which is preliminary data.</text>
</comment>
<proteinExistence type="predicted"/>
<organism evidence="2 3">
    <name type="scientific">Babesia gibsoni</name>
    <dbReference type="NCBI Taxonomy" id="33632"/>
    <lineage>
        <taxon>Eukaryota</taxon>
        <taxon>Sar</taxon>
        <taxon>Alveolata</taxon>
        <taxon>Apicomplexa</taxon>
        <taxon>Aconoidasida</taxon>
        <taxon>Piroplasmida</taxon>
        <taxon>Babesiidae</taxon>
        <taxon>Babesia</taxon>
    </lineage>
</organism>
<dbReference type="EMBL" id="JAVEPI010000002">
    <property type="protein sequence ID" value="KAK1443434.1"/>
    <property type="molecule type" value="Genomic_DNA"/>
</dbReference>